<feature type="region of interest" description="Disordered" evidence="1">
    <location>
        <begin position="1"/>
        <end position="24"/>
    </location>
</feature>
<keyword evidence="4" id="KW-1185">Reference proteome</keyword>
<protein>
    <recommendedName>
        <fullName evidence="2">EF-hand domain-containing protein</fullName>
    </recommendedName>
</protein>
<feature type="domain" description="EF-hand" evidence="2">
    <location>
        <begin position="149"/>
        <end position="184"/>
    </location>
</feature>
<proteinExistence type="predicted"/>
<dbReference type="GO" id="GO:0005509">
    <property type="term" value="F:calcium ion binding"/>
    <property type="evidence" value="ECO:0007669"/>
    <property type="project" value="InterPro"/>
</dbReference>
<reference evidence="3" key="1">
    <citation type="journal article" date="2014" name="Int. J. Syst. Evol. Microbiol.">
        <title>Complete genome sequence of Corynebacterium casei LMG S-19264T (=DSM 44701T), isolated from a smear-ripened cheese.</title>
        <authorList>
            <consortium name="US DOE Joint Genome Institute (JGI-PGF)"/>
            <person name="Walter F."/>
            <person name="Albersmeier A."/>
            <person name="Kalinowski J."/>
            <person name="Ruckert C."/>
        </authorList>
    </citation>
    <scope>NUCLEOTIDE SEQUENCE</scope>
    <source>
        <strain evidence="3">JCM 4714</strain>
    </source>
</reference>
<evidence type="ECO:0000313" key="3">
    <source>
        <dbReference type="EMBL" id="GHE14481.1"/>
    </source>
</evidence>
<dbReference type="SMART" id="SM00054">
    <property type="entry name" value="EFh"/>
    <property type="match status" value="4"/>
</dbReference>
<organism evidence="3 4">
    <name type="scientific">Streptomyces alanosinicus</name>
    <dbReference type="NCBI Taxonomy" id="68171"/>
    <lineage>
        <taxon>Bacteria</taxon>
        <taxon>Bacillati</taxon>
        <taxon>Actinomycetota</taxon>
        <taxon>Actinomycetes</taxon>
        <taxon>Kitasatosporales</taxon>
        <taxon>Streptomycetaceae</taxon>
        <taxon>Streptomyces</taxon>
    </lineage>
</organism>
<dbReference type="PROSITE" id="PS50222">
    <property type="entry name" value="EF_HAND_2"/>
    <property type="match status" value="3"/>
</dbReference>
<dbReference type="SUPFAM" id="SSF47473">
    <property type="entry name" value="EF-hand"/>
    <property type="match status" value="1"/>
</dbReference>
<feature type="domain" description="EF-hand" evidence="2">
    <location>
        <begin position="84"/>
        <end position="113"/>
    </location>
</feature>
<dbReference type="Gene3D" id="1.10.238.10">
    <property type="entry name" value="EF-hand"/>
    <property type="match status" value="2"/>
</dbReference>
<evidence type="ECO:0000256" key="1">
    <source>
        <dbReference type="SAM" id="MobiDB-lite"/>
    </source>
</evidence>
<name>A0A919D901_9ACTN</name>
<dbReference type="PROSITE" id="PS00018">
    <property type="entry name" value="EF_HAND_1"/>
    <property type="match status" value="2"/>
</dbReference>
<evidence type="ECO:0000313" key="4">
    <source>
        <dbReference type="Proteomes" id="UP000655443"/>
    </source>
</evidence>
<dbReference type="Proteomes" id="UP000655443">
    <property type="component" value="Unassembled WGS sequence"/>
</dbReference>
<gene>
    <name evidence="3" type="ORF">GCM10010339_85330</name>
</gene>
<dbReference type="InterPro" id="IPR018247">
    <property type="entry name" value="EF_Hand_1_Ca_BS"/>
</dbReference>
<evidence type="ECO:0000259" key="2">
    <source>
        <dbReference type="PROSITE" id="PS50222"/>
    </source>
</evidence>
<dbReference type="PANTHER" id="PTHR10827:SF52">
    <property type="entry name" value="IP16409P"/>
    <property type="match status" value="1"/>
</dbReference>
<comment type="caution">
    <text evidence="3">The sequence shown here is derived from an EMBL/GenBank/DDBJ whole genome shotgun (WGS) entry which is preliminary data.</text>
</comment>
<dbReference type="Pfam" id="PF13202">
    <property type="entry name" value="EF-hand_5"/>
    <property type="match status" value="1"/>
</dbReference>
<accession>A0A919D901</accession>
<reference evidence="3" key="2">
    <citation type="submission" date="2020-09" db="EMBL/GenBank/DDBJ databases">
        <authorList>
            <person name="Sun Q."/>
            <person name="Ohkuma M."/>
        </authorList>
    </citation>
    <scope>NUCLEOTIDE SEQUENCE</scope>
    <source>
        <strain evidence="3">JCM 4714</strain>
    </source>
</reference>
<dbReference type="PANTHER" id="PTHR10827">
    <property type="entry name" value="RETICULOCALBIN"/>
    <property type="match status" value="1"/>
</dbReference>
<dbReference type="Pfam" id="PF13499">
    <property type="entry name" value="EF-hand_7"/>
    <property type="match status" value="1"/>
</dbReference>
<dbReference type="InterPro" id="IPR002048">
    <property type="entry name" value="EF_hand_dom"/>
</dbReference>
<sequence>MRAPDGTTAIPGFSERTGRASTNLMKGTPLNDTIAKRRVFAMLDADGDGIVSKHEYLARTKHVVAATRRAENDPLVIAAQVAGEQAWASMDSNGDGRMTFDEYAAWAGTEAFDSVCEPTLGALFDLADTDADGTLTRSEFTILREALGNPVGNAHAAFDALDTDGDGRISREQYLASIREHVTGEGSPMGEALYSDVTAAP</sequence>
<dbReference type="EMBL" id="BMVG01000050">
    <property type="protein sequence ID" value="GHE14481.1"/>
    <property type="molecule type" value="Genomic_DNA"/>
</dbReference>
<feature type="domain" description="EF-hand" evidence="2">
    <location>
        <begin position="37"/>
        <end position="66"/>
    </location>
</feature>
<dbReference type="InterPro" id="IPR011992">
    <property type="entry name" value="EF-hand-dom_pair"/>
</dbReference>
<dbReference type="AlphaFoldDB" id="A0A919D901"/>